<dbReference type="SUPFAM" id="SSF54171">
    <property type="entry name" value="DNA-binding domain"/>
    <property type="match status" value="1"/>
</dbReference>
<protein>
    <recommendedName>
        <fullName evidence="7">AP2/ERF domain-containing protein</fullName>
    </recommendedName>
</protein>
<dbReference type="Proteomes" id="UP000636709">
    <property type="component" value="Unassembled WGS sequence"/>
</dbReference>
<dbReference type="OrthoDB" id="1917565at2759"/>
<keyword evidence="4" id="KW-0804">Transcription</keyword>
<evidence type="ECO:0000256" key="3">
    <source>
        <dbReference type="ARBA" id="ARBA00023125"/>
    </source>
</evidence>
<feature type="region of interest" description="Disordered" evidence="6">
    <location>
        <begin position="1"/>
        <end position="38"/>
    </location>
</feature>
<dbReference type="InterPro" id="IPR050913">
    <property type="entry name" value="AP2/ERF_ERF"/>
</dbReference>
<dbReference type="GO" id="GO:0005634">
    <property type="term" value="C:nucleus"/>
    <property type="evidence" value="ECO:0007669"/>
    <property type="project" value="UniProtKB-SubCell"/>
</dbReference>
<evidence type="ECO:0000256" key="5">
    <source>
        <dbReference type="ARBA" id="ARBA00023242"/>
    </source>
</evidence>
<dbReference type="PANTHER" id="PTHR31194:SF140">
    <property type="entry name" value="ETHYLENE-RESPONSIVE TRANSCRIPTION FACTOR CRF2"/>
    <property type="match status" value="1"/>
</dbReference>
<dbReference type="EMBL" id="JACEFO010001748">
    <property type="protein sequence ID" value="KAF8711548.1"/>
    <property type="molecule type" value="Genomic_DNA"/>
</dbReference>
<keyword evidence="9" id="KW-1185">Reference proteome</keyword>
<keyword evidence="2" id="KW-0805">Transcription regulation</keyword>
<gene>
    <name evidence="8" type="ORF">HU200_028992</name>
</gene>
<evidence type="ECO:0000256" key="2">
    <source>
        <dbReference type="ARBA" id="ARBA00023015"/>
    </source>
</evidence>
<evidence type="ECO:0000313" key="9">
    <source>
        <dbReference type="Proteomes" id="UP000636709"/>
    </source>
</evidence>
<dbReference type="InterPro" id="IPR016177">
    <property type="entry name" value="DNA-bd_dom_sf"/>
</dbReference>
<keyword evidence="3" id="KW-0238">DNA-binding</keyword>
<evidence type="ECO:0000256" key="6">
    <source>
        <dbReference type="SAM" id="MobiDB-lite"/>
    </source>
</evidence>
<evidence type="ECO:0000256" key="4">
    <source>
        <dbReference type="ARBA" id="ARBA00023163"/>
    </source>
</evidence>
<dbReference type="GO" id="GO:0003700">
    <property type="term" value="F:DNA-binding transcription factor activity"/>
    <property type="evidence" value="ECO:0007669"/>
    <property type="project" value="InterPro"/>
</dbReference>
<dbReference type="Gene3D" id="3.30.730.10">
    <property type="entry name" value="AP2/ERF domain"/>
    <property type="match status" value="1"/>
</dbReference>
<keyword evidence="5" id="KW-0539">Nucleus</keyword>
<accession>A0A835BZB3</accession>
<dbReference type="SMART" id="SM00380">
    <property type="entry name" value="AP2"/>
    <property type="match status" value="1"/>
</dbReference>
<comment type="caution">
    <text evidence="8">The sequence shown here is derived from an EMBL/GenBank/DDBJ whole genome shotgun (WGS) entry which is preliminary data.</text>
</comment>
<dbReference type="PROSITE" id="PS51032">
    <property type="entry name" value="AP2_ERF"/>
    <property type="match status" value="1"/>
</dbReference>
<dbReference type="InterPro" id="IPR036955">
    <property type="entry name" value="AP2/ERF_dom_sf"/>
</dbReference>
<dbReference type="AlphaFoldDB" id="A0A835BZB3"/>
<dbReference type="InterPro" id="IPR001471">
    <property type="entry name" value="AP2/ERF_dom"/>
</dbReference>
<evidence type="ECO:0000313" key="8">
    <source>
        <dbReference type="EMBL" id="KAF8711548.1"/>
    </source>
</evidence>
<dbReference type="GO" id="GO:0003677">
    <property type="term" value="F:DNA binding"/>
    <property type="evidence" value="ECO:0007669"/>
    <property type="project" value="UniProtKB-KW"/>
</dbReference>
<feature type="domain" description="AP2/ERF" evidence="7">
    <location>
        <begin position="79"/>
        <end position="135"/>
    </location>
</feature>
<reference evidence="8" key="1">
    <citation type="submission" date="2020-07" db="EMBL/GenBank/DDBJ databases">
        <title>Genome sequence and genetic diversity analysis of an under-domesticated orphan crop, white fonio (Digitaria exilis).</title>
        <authorList>
            <person name="Bennetzen J.L."/>
            <person name="Chen S."/>
            <person name="Ma X."/>
            <person name="Wang X."/>
            <person name="Yssel A.E.J."/>
            <person name="Chaluvadi S.R."/>
            <person name="Johnson M."/>
            <person name="Gangashetty P."/>
            <person name="Hamidou F."/>
            <person name="Sanogo M.D."/>
            <person name="Zwaenepoel A."/>
            <person name="Wallace J."/>
            <person name="Van De Peer Y."/>
            <person name="Van Deynze A."/>
        </authorList>
    </citation>
    <scope>NUCLEOTIDE SEQUENCE</scope>
    <source>
        <tissue evidence="8">Leaves</tissue>
    </source>
</reference>
<dbReference type="PANTHER" id="PTHR31194">
    <property type="entry name" value="SHN SHINE , DNA BINDING / TRANSCRIPTION FACTOR"/>
    <property type="match status" value="1"/>
</dbReference>
<proteinExistence type="predicted"/>
<evidence type="ECO:0000259" key="7">
    <source>
        <dbReference type="PROSITE" id="PS51032"/>
    </source>
</evidence>
<name>A0A835BZB3_9POAL</name>
<organism evidence="8 9">
    <name type="scientific">Digitaria exilis</name>
    <dbReference type="NCBI Taxonomy" id="1010633"/>
    <lineage>
        <taxon>Eukaryota</taxon>
        <taxon>Viridiplantae</taxon>
        <taxon>Streptophyta</taxon>
        <taxon>Embryophyta</taxon>
        <taxon>Tracheophyta</taxon>
        <taxon>Spermatophyta</taxon>
        <taxon>Magnoliopsida</taxon>
        <taxon>Liliopsida</taxon>
        <taxon>Poales</taxon>
        <taxon>Poaceae</taxon>
        <taxon>PACMAD clade</taxon>
        <taxon>Panicoideae</taxon>
        <taxon>Panicodae</taxon>
        <taxon>Paniceae</taxon>
        <taxon>Anthephorinae</taxon>
        <taxon>Digitaria</taxon>
    </lineage>
</organism>
<evidence type="ECO:0000256" key="1">
    <source>
        <dbReference type="ARBA" id="ARBA00004123"/>
    </source>
</evidence>
<sequence length="289" mass="32649">MLRSTKMPPMRKVRILFSDPDATDSSGDEDGQNPEKQKKVIREVLIPVKQYKTSKPLKNTMPCGTKDLNGLEKKVSSSRYRGVRLRDSGRWQAEIRNPLTKKREYSLHDTEEAAAAAYQAKWNQFHAEMQSMKAQPPLRKHAGLSSSSLVSCISSSVLCEKKAQEAQNRVGSLMKINCEPMDESLLNLSPKPMEISDNSMVNRKDVHPVRDSVSPTDELPPDDFTRPEDMFTVSDFIGTPYIPLDNDYIGLADISHLPLPIKDPEFDLDAELDWSGFDFISLEHELDLL</sequence>
<comment type="subcellular location">
    <subcellularLocation>
        <location evidence="1">Nucleus</location>
    </subcellularLocation>
</comment>